<sequence>MKRRRAMLPIITLILFVTSVCAQIPQNAKVEYDGKALKVPITDDSFIDMATHWHEQAYSGLFAAIAAKKLNEVPAEVQEKLSTCSKASKDHFEHAACVAEMLEHRRQHGKYENAPKADSFDSALRKAASGFLDLDGVATATTNAVRPTTSTQKPQNAQQWEKVPTIAFKQEQKQTGAFVIGDSSEEEVREKRGIDLEREVVVRKDNYDIRGTNQGLSALGAIAKMMLNSLLAQKNKTESSSWQRSVQRIKLANKERKRLEQEGKLKKTNMPFDPESKIDMLERFAHRAMGENGQFGDLDPESPENMKKLAKDERLKKADDPLRKMLSLLREGIKLGYGIAGKNTTGFDDKIMKVVSPRFLSVVPEEDSGDVIDVISPSLFSLHNDGKGIENL</sequence>
<dbReference type="Proteomes" id="UP000887576">
    <property type="component" value="Unplaced"/>
</dbReference>
<proteinExistence type="predicted"/>
<dbReference type="WBParaSite" id="JU765_v2.g17913.t1">
    <property type="protein sequence ID" value="JU765_v2.g17913.t1"/>
    <property type="gene ID" value="JU765_v2.g17913"/>
</dbReference>
<organism evidence="1 2">
    <name type="scientific">Panagrolaimus sp. JU765</name>
    <dbReference type="NCBI Taxonomy" id="591449"/>
    <lineage>
        <taxon>Eukaryota</taxon>
        <taxon>Metazoa</taxon>
        <taxon>Ecdysozoa</taxon>
        <taxon>Nematoda</taxon>
        <taxon>Chromadorea</taxon>
        <taxon>Rhabditida</taxon>
        <taxon>Tylenchina</taxon>
        <taxon>Panagrolaimomorpha</taxon>
        <taxon>Panagrolaimoidea</taxon>
        <taxon>Panagrolaimidae</taxon>
        <taxon>Panagrolaimus</taxon>
    </lineage>
</organism>
<evidence type="ECO:0000313" key="2">
    <source>
        <dbReference type="WBParaSite" id="JU765_v2.g17913.t1"/>
    </source>
</evidence>
<protein>
    <submittedName>
        <fullName evidence="2">Uncharacterized protein</fullName>
    </submittedName>
</protein>
<accession>A0AC34QP08</accession>
<name>A0AC34QP08_9BILA</name>
<evidence type="ECO:0000313" key="1">
    <source>
        <dbReference type="Proteomes" id="UP000887576"/>
    </source>
</evidence>
<reference evidence="2" key="1">
    <citation type="submission" date="2022-11" db="UniProtKB">
        <authorList>
            <consortium name="WormBaseParasite"/>
        </authorList>
    </citation>
    <scope>IDENTIFICATION</scope>
</reference>